<evidence type="ECO:0000313" key="2">
    <source>
        <dbReference type="EnsemblMetazoa" id="XP_019758195.1"/>
    </source>
</evidence>
<dbReference type="AlphaFoldDB" id="A0AAR5PAU4"/>
<evidence type="ECO:0000259" key="1">
    <source>
        <dbReference type="Pfam" id="PF14970"/>
    </source>
</evidence>
<dbReference type="RefSeq" id="XP_019758195.1">
    <property type="nucleotide sequence ID" value="XM_019902636.2"/>
</dbReference>
<sequence length="280" mass="33022">MNKSNPMSKELKNSIAILCKLINALHETSLKPEHFRLAKFDQNEENTVEVLWGVLGKILNETSPVAIQEKVFSLHYNRTQFYCLQRENLCGSRELLLALGFLIGTTVERDLREKLESNPLPPVNHFAPQPLSADSNDQFEWKKLNERDLEKYRKWLVGHIASNHDMISEYNEQIRKIQTKYDKCLNIKAHNMLTIYEILALKDKEIGAQFLLETERIVCIMGIYQEWTKKEKIFWKWMVCIIQLPKCIYHLLNHWLGFRLVCCRRPKKPVEVACFQYIVK</sequence>
<dbReference type="Pfam" id="PF14970">
    <property type="entry name" value="TEDC1"/>
    <property type="match status" value="1"/>
</dbReference>
<evidence type="ECO:0000313" key="3">
    <source>
        <dbReference type="Proteomes" id="UP000019118"/>
    </source>
</evidence>
<keyword evidence="3" id="KW-1185">Reference proteome</keyword>
<dbReference type="PANTHER" id="PTHR35076:SF1">
    <property type="entry name" value="TUBULIN EPSILON AND DELTA COMPLEX PROTEIN 1"/>
    <property type="match status" value="1"/>
</dbReference>
<dbReference type="GeneID" id="109536427"/>
<reference evidence="2" key="2">
    <citation type="submission" date="2024-08" db="UniProtKB">
        <authorList>
            <consortium name="EnsemblMetazoa"/>
        </authorList>
    </citation>
    <scope>IDENTIFICATION</scope>
</reference>
<dbReference type="PANTHER" id="PTHR35076">
    <property type="entry name" value="TUBULIN EPSILON AND DELTA COMPLEX PROTEIN 1"/>
    <property type="match status" value="1"/>
</dbReference>
<reference evidence="3" key="1">
    <citation type="journal article" date="2013" name="Genome Biol.">
        <title>Draft genome of the mountain pine beetle, Dendroctonus ponderosae Hopkins, a major forest pest.</title>
        <authorList>
            <person name="Keeling C.I."/>
            <person name="Yuen M.M."/>
            <person name="Liao N.Y."/>
            <person name="Docking T.R."/>
            <person name="Chan S.K."/>
            <person name="Taylor G.A."/>
            <person name="Palmquist D.L."/>
            <person name="Jackman S.D."/>
            <person name="Nguyen A."/>
            <person name="Li M."/>
            <person name="Henderson H."/>
            <person name="Janes J.K."/>
            <person name="Zhao Y."/>
            <person name="Pandoh P."/>
            <person name="Moore R."/>
            <person name="Sperling F.A."/>
            <person name="Huber D.P."/>
            <person name="Birol I."/>
            <person name="Jones S.J."/>
            <person name="Bohlmann J."/>
        </authorList>
    </citation>
    <scope>NUCLEOTIDE SEQUENCE</scope>
</reference>
<proteinExistence type="predicted"/>
<organism evidence="2 3">
    <name type="scientific">Dendroctonus ponderosae</name>
    <name type="common">Mountain pine beetle</name>
    <dbReference type="NCBI Taxonomy" id="77166"/>
    <lineage>
        <taxon>Eukaryota</taxon>
        <taxon>Metazoa</taxon>
        <taxon>Ecdysozoa</taxon>
        <taxon>Arthropoda</taxon>
        <taxon>Hexapoda</taxon>
        <taxon>Insecta</taxon>
        <taxon>Pterygota</taxon>
        <taxon>Neoptera</taxon>
        <taxon>Endopterygota</taxon>
        <taxon>Coleoptera</taxon>
        <taxon>Polyphaga</taxon>
        <taxon>Cucujiformia</taxon>
        <taxon>Curculionidae</taxon>
        <taxon>Scolytinae</taxon>
        <taxon>Dendroctonus</taxon>
    </lineage>
</organism>
<dbReference type="InterPro" id="IPR027996">
    <property type="entry name" value="TEDC1_dom"/>
</dbReference>
<feature type="domain" description="Tubulin epsilon and delta complex protein 1" evidence="1">
    <location>
        <begin position="76"/>
        <end position="242"/>
    </location>
</feature>
<dbReference type="InterPro" id="IPR043535">
    <property type="entry name" value="TEDC1"/>
</dbReference>
<protein>
    <recommendedName>
        <fullName evidence="1">Tubulin epsilon and delta complex protein 1 domain-containing protein</fullName>
    </recommendedName>
</protein>
<accession>A0AAR5PAU4</accession>
<dbReference type="Proteomes" id="UP000019118">
    <property type="component" value="Unassembled WGS sequence"/>
</dbReference>
<name>A0AAR5PAU4_DENPD</name>
<dbReference type="EnsemblMetazoa" id="XM_019902636.1">
    <property type="protein sequence ID" value="XP_019758195.1"/>
    <property type="gene ID" value="LOC109536427"/>
</dbReference>
<dbReference type="KEGG" id="dpa:109536427"/>